<sequence>MKINIKNLVLSVFSAGLILSCETTELDLISDPNAVSPEQATPRLLFKQGTRRICKI</sequence>
<organism evidence="1 2">
    <name type="scientific">Maribacter litopenaei</name>
    <dbReference type="NCBI Taxonomy" id="2976127"/>
    <lineage>
        <taxon>Bacteria</taxon>
        <taxon>Pseudomonadati</taxon>
        <taxon>Bacteroidota</taxon>
        <taxon>Flavobacteriia</taxon>
        <taxon>Flavobacteriales</taxon>
        <taxon>Flavobacteriaceae</taxon>
        <taxon>Maribacter</taxon>
    </lineage>
</organism>
<evidence type="ECO:0000313" key="1">
    <source>
        <dbReference type="EMBL" id="UWX55594.1"/>
    </source>
</evidence>
<protein>
    <submittedName>
        <fullName evidence="1">Uncharacterized protein</fullName>
    </submittedName>
</protein>
<name>A0ABY5Y9L6_9FLAO</name>
<keyword evidence="2" id="KW-1185">Reference proteome</keyword>
<dbReference type="Proteomes" id="UP001059209">
    <property type="component" value="Chromosome"/>
</dbReference>
<reference evidence="1" key="1">
    <citation type="submission" date="2022-09" db="EMBL/GenBank/DDBJ databases">
        <title>Maribacter litopenaei sp. nov., isolated from the intestinal tract of the Pacific White Shrimp, Litopenaeus vannamei.</title>
        <authorList>
            <person name="Kim S.Y."/>
            <person name="Hwang C.Y."/>
        </authorList>
    </citation>
    <scope>NUCLEOTIDE SEQUENCE</scope>
    <source>
        <strain evidence="1">HL-LV01</strain>
    </source>
</reference>
<dbReference type="EMBL" id="CP104205">
    <property type="protein sequence ID" value="UWX55594.1"/>
    <property type="molecule type" value="Genomic_DNA"/>
</dbReference>
<gene>
    <name evidence="1" type="ORF">NYZ99_03720</name>
</gene>
<proteinExistence type="predicted"/>
<accession>A0ABY5Y9L6</accession>
<dbReference type="RefSeq" id="WP_260573592.1">
    <property type="nucleotide sequence ID" value="NZ_CP104205.1"/>
</dbReference>
<dbReference type="PROSITE" id="PS51257">
    <property type="entry name" value="PROKAR_LIPOPROTEIN"/>
    <property type="match status" value="1"/>
</dbReference>
<evidence type="ECO:0000313" key="2">
    <source>
        <dbReference type="Proteomes" id="UP001059209"/>
    </source>
</evidence>